<keyword evidence="1" id="KW-0472">Membrane</keyword>
<dbReference type="EMBL" id="JTDE01010507">
    <property type="protein sequence ID" value="KAF7234303.1"/>
    <property type="molecule type" value="Genomic_DNA"/>
</dbReference>
<organism evidence="2 3">
    <name type="scientific">Paragonimus skrjabini miyazakii</name>
    <dbReference type="NCBI Taxonomy" id="59628"/>
    <lineage>
        <taxon>Eukaryota</taxon>
        <taxon>Metazoa</taxon>
        <taxon>Spiralia</taxon>
        <taxon>Lophotrochozoa</taxon>
        <taxon>Platyhelminthes</taxon>
        <taxon>Trematoda</taxon>
        <taxon>Digenea</taxon>
        <taxon>Plagiorchiida</taxon>
        <taxon>Troglotremata</taxon>
        <taxon>Troglotrematidae</taxon>
        <taxon>Paragonimus</taxon>
    </lineage>
</organism>
<gene>
    <name evidence="2" type="ORF">EG68_11962</name>
</gene>
<dbReference type="AlphaFoldDB" id="A0A8S9YGG9"/>
<name>A0A8S9YGG9_9TREM</name>
<comment type="caution">
    <text evidence="2">The sequence shown here is derived from an EMBL/GenBank/DDBJ whole genome shotgun (WGS) entry which is preliminary data.</text>
</comment>
<proteinExistence type="predicted"/>
<feature type="transmembrane region" description="Helical" evidence="1">
    <location>
        <begin position="15"/>
        <end position="38"/>
    </location>
</feature>
<sequence length="41" mass="4708">MLRAMSVGRLLGRTMLGILLPTSDKWLMLWSLLAYLIVRSM</sequence>
<dbReference type="Proteomes" id="UP000822476">
    <property type="component" value="Unassembled WGS sequence"/>
</dbReference>
<protein>
    <submittedName>
        <fullName evidence="2">Uncharacterized protein</fullName>
    </submittedName>
</protein>
<evidence type="ECO:0000313" key="3">
    <source>
        <dbReference type="Proteomes" id="UP000822476"/>
    </source>
</evidence>
<evidence type="ECO:0000256" key="1">
    <source>
        <dbReference type="SAM" id="Phobius"/>
    </source>
</evidence>
<keyword evidence="1" id="KW-1133">Transmembrane helix</keyword>
<evidence type="ECO:0000313" key="2">
    <source>
        <dbReference type="EMBL" id="KAF7234303.1"/>
    </source>
</evidence>
<accession>A0A8S9YGG9</accession>
<reference evidence="2" key="1">
    <citation type="submission" date="2019-07" db="EMBL/GenBank/DDBJ databases">
        <title>Annotation for the trematode Paragonimus miyazaki's.</title>
        <authorList>
            <person name="Choi Y.-J."/>
        </authorList>
    </citation>
    <scope>NUCLEOTIDE SEQUENCE</scope>
    <source>
        <strain evidence="2">Japan</strain>
    </source>
</reference>
<keyword evidence="1" id="KW-0812">Transmembrane</keyword>
<keyword evidence="3" id="KW-1185">Reference proteome</keyword>